<protein>
    <recommendedName>
        <fullName evidence="3">DYW domain-containing protein</fullName>
    </recommendedName>
</protein>
<dbReference type="Pfam" id="PF20431">
    <property type="entry name" value="E_motif"/>
    <property type="match status" value="1"/>
</dbReference>
<dbReference type="PANTHER" id="PTHR47926:SF488">
    <property type="entry name" value="DYW DOMAIN-CONTAINING PROTEIN"/>
    <property type="match status" value="1"/>
</dbReference>
<evidence type="ECO:0000313" key="5">
    <source>
        <dbReference type="Proteomes" id="UP001417504"/>
    </source>
</evidence>
<keyword evidence="5" id="KW-1185">Reference proteome</keyword>
<dbReference type="Pfam" id="PF01535">
    <property type="entry name" value="PPR"/>
    <property type="match status" value="2"/>
</dbReference>
<dbReference type="Gene3D" id="1.25.40.10">
    <property type="entry name" value="Tetratricopeptide repeat domain"/>
    <property type="match status" value="2"/>
</dbReference>
<sequence>MATTSSTPTLLSFITWNCPLNLKKEAQEVPPIHLLHKCNSIRELKQIQGCMIKTSVLQHDPNLLTKLTAVCTALKPLDHVAMRHARLLFDQVPQPNIVLFNTLARGFSRTGHDSLQAVELFSRILLLGIQPNDYTFPSLLKVCTKSRALEEGKQVHSFVIKLGLHHNIYIAPTLINMYAECGDCLAARQVFDRVEDPCVVIYNSMITGYARNSQPNMALVLFRELQKKNLKPTHVTLLSVLASCTLLGALNLGKWVHDYIKRNGFDRYVKVNTALIDMYAKCGSLEDAISAFENMRFKDTQAWSTMIVACAIHGQGPKAISVFKNMKAAQVQPDAVTLLGLLYACNHSGMVDEGLAYFHYMTDEYGIPPGIKHYGCIVDLLSRAGRLNEAYEFIKDLPIRPTPILWRTLLSACYNHGNVELGKLVSERIFELDDSHGGDYVILSNMCAKAGEWKDVNHFRKLMKDREAVKVPGCSSVEVDNVVHEFFSGDGTRPSYRALHRVLDELVEKLKLVGYVPDTSLVFHADMAEEDKEVSLRYHSEKLAIAFALINTPPGSTIRVVKNLRVCGDCHSAAKYMSMVLNRNIILRDVQRFHHFKDGVCSCGDYW</sequence>
<evidence type="ECO:0000313" key="4">
    <source>
        <dbReference type="EMBL" id="KAK9115996.1"/>
    </source>
</evidence>
<evidence type="ECO:0000256" key="1">
    <source>
        <dbReference type="ARBA" id="ARBA00022737"/>
    </source>
</evidence>
<comment type="caution">
    <text evidence="4">The sequence shown here is derived from an EMBL/GenBank/DDBJ whole genome shotgun (WGS) entry which is preliminary data.</text>
</comment>
<dbReference type="Pfam" id="PF13812">
    <property type="entry name" value="PPR_3"/>
    <property type="match status" value="1"/>
</dbReference>
<dbReference type="PANTHER" id="PTHR47926">
    <property type="entry name" value="PENTATRICOPEPTIDE REPEAT-CONTAINING PROTEIN"/>
    <property type="match status" value="1"/>
</dbReference>
<evidence type="ECO:0000256" key="2">
    <source>
        <dbReference type="PROSITE-ProRule" id="PRU00708"/>
    </source>
</evidence>
<dbReference type="GO" id="GO:0009451">
    <property type="term" value="P:RNA modification"/>
    <property type="evidence" value="ECO:0007669"/>
    <property type="project" value="InterPro"/>
</dbReference>
<feature type="repeat" description="PPR" evidence="2">
    <location>
        <begin position="198"/>
        <end position="232"/>
    </location>
</feature>
<name>A0AAP0IJP8_9MAGN</name>
<dbReference type="InterPro" id="IPR046848">
    <property type="entry name" value="E_motif"/>
</dbReference>
<dbReference type="InterPro" id="IPR011990">
    <property type="entry name" value="TPR-like_helical_dom_sf"/>
</dbReference>
<dbReference type="AlphaFoldDB" id="A0AAP0IJP8"/>
<organism evidence="4 5">
    <name type="scientific">Stephania japonica</name>
    <dbReference type="NCBI Taxonomy" id="461633"/>
    <lineage>
        <taxon>Eukaryota</taxon>
        <taxon>Viridiplantae</taxon>
        <taxon>Streptophyta</taxon>
        <taxon>Embryophyta</taxon>
        <taxon>Tracheophyta</taxon>
        <taxon>Spermatophyta</taxon>
        <taxon>Magnoliopsida</taxon>
        <taxon>Ranunculales</taxon>
        <taxon>Menispermaceae</taxon>
        <taxon>Menispermoideae</taxon>
        <taxon>Cissampelideae</taxon>
        <taxon>Stephania</taxon>
    </lineage>
</organism>
<dbReference type="Proteomes" id="UP001417504">
    <property type="component" value="Unassembled WGS sequence"/>
</dbReference>
<dbReference type="FunFam" id="1.25.40.10:FF:000184">
    <property type="entry name" value="Pentatricopeptide repeat-containing protein, chloroplastic"/>
    <property type="match status" value="1"/>
</dbReference>
<dbReference type="GO" id="GO:0003723">
    <property type="term" value="F:RNA binding"/>
    <property type="evidence" value="ECO:0007669"/>
    <property type="project" value="InterPro"/>
</dbReference>
<gene>
    <name evidence="4" type="ORF">Sjap_014943</name>
</gene>
<evidence type="ECO:0000259" key="3">
    <source>
        <dbReference type="Pfam" id="PF14432"/>
    </source>
</evidence>
<dbReference type="InterPro" id="IPR002885">
    <property type="entry name" value="PPR_rpt"/>
</dbReference>
<keyword evidence="1" id="KW-0677">Repeat</keyword>
<dbReference type="FunFam" id="1.25.40.10:FF:000427">
    <property type="entry name" value="Pentatricopeptide repeat-containing protein chloroplastic"/>
    <property type="match status" value="1"/>
</dbReference>
<feature type="domain" description="DYW" evidence="3">
    <location>
        <begin position="514"/>
        <end position="607"/>
    </location>
</feature>
<reference evidence="4 5" key="1">
    <citation type="submission" date="2024-01" db="EMBL/GenBank/DDBJ databases">
        <title>Genome assemblies of Stephania.</title>
        <authorList>
            <person name="Yang L."/>
        </authorList>
    </citation>
    <scope>NUCLEOTIDE SEQUENCE [LARGE SCALE GENOMIC DNA]</scope>
    <source>
        <strain evidence="4">QJT</strain>
        <tissue evidence="4">Leaf</tissue>
    </source>
</reference>
<dbReference type="GO" id="GO:0008270">
    <property type="term" value="F:zinc ion binding"/>
    <property type="evidence" value="ECO:0007669"/>
    <property type="project" value="InterPro"/>
</dbReference>
<dbReference type="Pfam" id="PF14432">
    <property type="entry name" value="DYW_deaminase"/>
    <property type="match status" value="1"/>
</dbReference>
<dbReference type="Pfam" id="PF13041">
    <property type="entry name" value="PPR_2"/>
    <property type="match status" value="1"/>
</dbReference>
<feature type="repeat" description="PPR" evidence="2">
    <location>
        <begin position="299"/>
        <end position="333"/>
    </location>
</feature>
<accession>A0AAP0IJP8</accession>
<feature type="repeat" description="PPR" evidence="2">
    <location>
        <begin position="96"/>
        <end position="131"/>
    </location>
</feature>
<dbReference type="InterPro" id="IPR046960">
    <property type="entry name" value="PPR_At4g14850-like_plant"/>
</dbReference>
<dbReference type="PROSITE" id="PS51375">
    <property type="entry name" value="PPR"/>
    <property type="match status" value="3"/>
</dbReference>
<proteinExistence type="predicted"/>
<dbReference type="EMBL" id="JBBNAE010000006">
    <property type="protein sequence ID" value="KAK9115996.1"/>
    <property type="molecule type" value="Genomic_DNA"/>
</dbReference>
<dbReference type="InterPro" id="IPR032867">
    <property type="entry name" value="DYW_dom"/>
</dbReference>
<dbReference type="NCBIfam" id="TIGR00756">
    <property type="entry name" value="PPR"/>
    <property type="match status" value="2"/>
</dbReference>